<dbReference type="Pfam" id="PF00072">
    <property type="entry name" value="Response_reg"/>
    <property type="match status" value="1"/>
</dbReference>
<keyword evidence="1" id="KW-0597">Phosphoprotein</keyword>
<dbReference type="SUPFAM" id="SSF52172">
    <property type="entry name" value="CheY-like"/>
    <property type="match status" value="1"/>
</dbReference>
<dbReference type="InterPro" id="IPR011006">
    <property type="entry name" value="CheY-like_superfamily"/>
</dbReference>
<name>A0ABS7T6E0_9GAMM</name>
<dbReference type="SMART" id="SM00448">
    <property type="entry name" value="REC"/>
    <property type="match status" value="1"/>
</dbReference>
<feature type="region of interest" description="Disordered" evidence="2">
    <location>
        <begin position="91"/>
        <end position="118"/>
    </location>
</feature>
<evidence type="ECO:0000259" key="3">
    <source>
        <dbReference type="PROSITE" id="PS50110"/>
    </source>
</evidence>
<evidence type="ECO:0000256" key="1">
    <source>
        <dbReference type="PROSITE-ProRule" id="PRU00169"/>
    </source>
</evidence>
<accession>A0ABS7T6E0</accession>
<dbReference type="EMBL" id="JAINZW010000003">
    <property type="protein sequence ID" value="MBZ4039440.1"/>
    <property type="molecule type" value="Genomic_DNA"/>
</dbReference>
<feature type="domain" description="Response regulatory" evidence="3">
    <location>
        <begin position="10"/>
        <end position="135"/>
    </location>
</feature>
<dbReference type="CDD" id="cd00156">
    <property type="entry name" value="REC"/>
    <property type="match status" value="1"/>
</dbReference>
<organism evidence="4 5">
    <name type="scientific">Novilysobacter selenitireducens</name>
    <dbReference type="NCBI Taxonomy" id="2872639"/>
    <lineage>
        <taxon>Bacteria</taxon>
        <taxon>Pseudomonadati</taxon>
        <taxon>Pseudomonadota</taxon>
        <taxon>Gammaproteobacteria</taxon>
        <taxon>Lysobacterales</taxon>
        <taxon>Lysobacteraceae</taxon>
        <taxon>Novilysobacter</taxon>
    </lineage>
</organism>
<protein>
    <submittedName>
        <fullName evidence="4">Response regulator</fullName>
    </submittedName>
</protein>
<dbReference type="Gene3D" id="3.40.50.2300">
    <property type="match status" value="1"/>
</dbReference>
<dbReference type="InterPro" id="IPR001789">
    <property type="entry name" value="Sig_transdc_resp-reg_receiver"/>
</dbReference>
<feature type="modified residue" description="4-aspartylphosphate" evidence="1">
    <location>
        <position position="61"/>
    </location>
</feature>
<keyword evidence="5" id="KW-1185">Reference proteome</keyword>
<sequence>MRDPGAPTLRLVLVEDSADDADLTQIELAEAGLDVACRRVEDEAGLREALQAFPPDVVVSDLNLPGFSGEQALALVRELAPGVPFVYFSGQWPPQGMPPPNEDAAGDDPRPLGADGYLLKTQWRELPDLVKRLARRA</sequence>
<evidence type="ECO:0000313" key="4">
    <source>
        <dbReference type="EMBL" id="MBZ4039440.1"/>
    </source>
</evidence>
<dbReference type="RefSeq" id="WP_223675900.1">
    <property type="nucleotide sequence ID" value="NZ_JAINZW010000003.1"/>
</dbReference>
<gene>
    <name evidence="4" type="ORF">K6753_07820</name>
</gene>
<evidence type="ECO:0000313" key="5">
    <source>
        <dbReference type="Proteomes" id="UP001430954"/>
    </source>
</evidence>
<comment type="caution">
    <text evidence="4">The sequence shown here is derived from an EMBL/GenBank/DDBJ whole genome shotgun (WGS) entry which is preliminary data.</text>
</comment>
<reference evidence="4 5" key="1">
    <citation type="submission" date="2021-09" db="EMBL/GenBank/DDBJ databases">
        <title>Lysobacter sp. 13A isolated from the river sediment.</title>
        <authorList>
            <person name="Liu H."/>
            <person name="Li S."/>
            <person name="Mao S."/>
        </authorList>
    </citation>
    <scope>NUCLEOTIDE SEQUENCE [LARGE SCALE GENOMIC DNA]</scope>
    <source>
        <strain evidence="4 5">13A</strain>
    </source>
</reference>
<proteinExistence type="predicted"/>
<evidence type="ECO:0000256" key="2">
    <source>
        <dbReference type="SAM" id="MobiDB-lite"/>
    </source>
</evidence>
<dbReference type="PROSITE" id="PS50110">
    <property type="entry name" value="RESPONSE_REGULATORY"/>
    <property type="match status" value="1"/>
</dbReference>
<dbReference type="Proteomes" id="UP001430954">
    <property type="component" value="Unassembled WGS sequence"/>
</dbReference>